<evidence type="ECO:0000313" key="2">
    <source>
        <dbReference type="Proteomes" id="UP000254134"/>
    </source>
</evidence>
<reference evidence="2" key="2">
    <citation type="journal article" date="2019" name="MicrobiologyOpen">
        <title>High-quality draft genome sequence of Gaiella occulta isolated from a 150 meter deep mineral water borehole and comparison with the genome sequences of other deep-branching lineages of the phylum Actinobacteria.</title>
        <authorList>
            <person name="Severino R."/>
            <person name="Froufe H.J.C."/>
            <person name="Barroso C."/>
            <person name="Albuquerque L."/>
            <person name="Lobo-da-Cunha A."/>
            <person name="da Costa M.S."/>
            <person name="Egas C."/>
        </authorList>
    </citation>
    <scope>NUCLEOTIDE SEQUENCE [LARGE SCALE GENOMIC DNA]</scope>
    <source>
        <strain evidence="2">F2-233</strain>
    </source>
</reference>
<dbReference type="RefSeq" id="WP_114795651.1">
    <property type="nucleotide sequence ID" value="NZ_QQZY01000002.1"/>
</dbReference>
<reference evidence="1 2" key="1">
    <citation type="submission" date="2018-07" db="EMBL/GenBank/DDBJ databases">
        <title>High-quality-draft genome sequence of Gaiella occulta.</title>
        <authorList>
            <person name="Severino R."/>
            <person name="Froufe H.J.C."/>
            <person name="Rainey F.A."/>
            <person name="Barroso C."/>
            <person name="Albuquerque L."/>
            <person name="Lobo-Da-Cunha A."/>
            <person name="Da Costa M.S."/>
            <person name="Egas C."/>
        </authorList>
    </citation>
    <scope>NUCLEOTIDE SEQUENCE [LARGE SCALE GENOMIC DNA]</scope>
    <source>
        <strain evidence="1 2">F2-233</strain>
    </source>
</reference>
<protein>
    <submittedName>
        <fullName evidence="1">Uncharacterized protein</fullName>
    </submittedName>
</protein>
<organism evidence="1 2">
    <name type="scientific">Gaiella occulta</name>
    <dbReference type="NCBI Taxonomy" id="1002870"/>
    <lineage>
        <taxon>Bacteria</taxon>
        <taxon>Bacillati</taxon>
        <taxon>Actinomycetota</taxon>
        <taxon>Thermoleophilia</taxon>
        <taxon>Gaiellales</taxon>
        <taxon>Gaiellaceae</taxon>
        <taxon>Gaiella</taxon>
    </lineage>
</organism>
<comment type="caution">
    <text evidence="1">The sequence shown here is derived from an EMBL/GenBank/DDBJ whole genome shotgun (WGS) entry which is preliminary data.</text>
</comment>
<keyword evidence="2" id="KW-1185">Reference proteome</keyword>
<accession>A0A7M2YZK4</accession>
<dbReference type="AlphaFoldDB" id="A0A7M2YZK4"/>
<dbReference type="OrthoDB" id="2989047at2"/>
<proteinExistence type="predicted"/>
<name>A0A7M2YZK4_9ACTN</name>
<dbReference type="Proteomes" id="UP000254134">
    <property type="component" value="Unassembled WGS sequence"/>
</dbReference>
<sequence length="125" mass="13898">MNARCFLIYALAPGGTTARDANDRLNDYVADRRRGLAVWHDHFVGVHGGTVVLDVRSDEEQALLDDPGPLIGWQVSVHPLTFSLSAVGFAAQTSFTLERYRGVSLDELTAAEPADPRFWWQRRTA</sequence>
<dbReference type="EMBL" id="QQZY01000002">
    <property type="protein sequence ID" value="RDI75449.1"/>
    <property type="molecule type" value="Genomic_DNA"/>
</dbReference>
<gene>
    <name evidence="1" type="ORF">Gocc_1247</name>
</gene>
<evidence type="ECO:0000313" key="1">
    <source>
        <dbReference type="EMBL" id="RDI75449.1"/>
    </source>
</evidence>